<dbReference type="HOGENOM" id="CLU_3014628_0_0_1"/>
<organism evidence="1 2">
    <name type="scientific">Leptosphaeria maculans (strain JN3 / isolate v23.1.3 / race Av1-4-5-6-7-8)</name>
    <name type="common">Blackleg fungus</name>
    <name type="synonym">Phoma lingam</name>
    <dbReference type="NCBI Taxonomy" id="985895"/>
    <lineage>
        <taxon>Eukaryota</taxon>
        <taxon>Fungi</taxon>
        <taxon>Dikarya</taxon>
        <taxon>Ascomycota</taxon>
        <taxon>Pezizomycotina</taxon>
        <taxon>Dothideomycetes</taxon>
        <taxon>Pleosporomycetidae</taxon>
        <taxon>Pleosporales</taxon>
        <taxon>Pleosporineae</taxon>
        <taxon>Leptosphaeriaceae</taxon>
        <taxon>Plenodomus</taxon>
        <taxon>Plenodomus lingam/Leptosphaeria maculans species complex</taxon>
    </lineage>
</organism>
<accession>E5A6M9</accession>
<dbReference type="Proteomes" id="UP000002668">
    <property type="component" value="Genome"/>
</dbReference>
<gene>
    <name evidence="1" type="ORF">LEMA_uP085130.1</name>
</gene>
<dbReference type="VEuPathDB" id="FungiDB:LEMA_uP085130.1"/>
<proteinExistence type="predicted"/>
<protein>
    <submittedName>
        <fullName evidence="1">Uncharacterized protein</fullName>
    </submittedName>
</protein>
<evidence type="ECO:0000313" key="1">
    <source>
        <dbReference type="EMBL" id="CBX99274.1"/>
    </source>
</evidence>
<dbReference type="EMBL" id="FP929135">
    <property type="protein sequence ID" value="CBX99274.1"/>
    <property type="molecule type" value="Genomic_DNA"/>
</dbReference>
<dbReference type="InParanoid" id="E5A6M9"/>
<dbReference type="AlphaFoldDB" id="E5A6M9"/>
<keyword evidence="2" id="KW-1185">Reference proteome</keyword>
<sequence length="56" mass="6294">MHVVGPERACDCFGLGFEVDTSWSCVCVWGVFTGWWLVEAIECSESECFCLGIWGR</sequence>
<name>E5A6M9_LEPMJ</name>
<reference evidence="2" key="1">
    <citation type="journal article" date="2011" name="Nat. Commun.">
        <title>Effector diversification within compartments of the Leptosphaeria maculans genome affected by Repeat-Induced Point mutations.</title>
        <authorList>
            <person name="Rouxel T."/>
            <person name="Grandaubert J."/>
            <person name="Hane J.K."/>
            <person name="Hoede C."/>
            <person name="van de Wouw A.P."/>
            <person name="Couloux A."/>
            <person name="Dominguez V."/>
            <person name="Anthouard V."/>
            <person name="Bally P."/>
            <person name="Bourras S."/>
            <person name="Cozijnsen A.J."/>
            <person name="Ciuffetti L.M."/>
            <person name="Degrave A."/>
            <person name="Dilmaghani A."/>
            <person name="Duret L."/>
            <person name="Fudal I."/>
            <person name="Goodwin S.B."/>
            <person name="Gout L."/>
            <person name="Glaser N."/>
            <person name="Linglin J."/>
            <person name="Kema G.H.J."/>
            <person name="Lapalu N."/>
            <person name="Lawrence C.B."/>
            <person name="May K."/>
            <person name="Meyer M."/>
            <person name="Ollivier B."/>
            <person name="Poulain J."/>
            <person name="Schoch C.L."/>
            <person name="Simon A."/>
            <person name="Spatafora J.W."/>
            <person name="Stachowiak A."/>
            <person name="Turgeon B.G."/>
            <person name="Tyler B.M."/>
            <person name="Vincent D."/>
            <person name="Weissenbach J."/>
            <person name="Amselem J."/>
            <person name="Quesneville H."/>
            <person name="Oliver R.P."/>
            <person name="Wincker P."/>
            <person name="Balesdent M.-H."/>
            <person name="Howlett B.J."/>
        </authorList>
    </citation>
    <scope>NUCLEOTIDE SEQUENCE [LARGE SCALE GENOMIC DNA]</scope>
    <source>
        <strain evidence="2">JN3 / isolate v23.1.3 / race Av1-4-5-6-7-8</strain>
    </source>
</reference>
<evidence type="ECO:0000313" key="2">
    <source>
        <dbReference type="Proteomes" id="UP000002668"/>
    </source>
</evidence>